<dbReference type="InterPro" id="IPR024088">
    <property type="entry name" value="Tyr-tRNA-ligase_bac-type"/>
</dbReference>
<feature type="domain" description="Tyrosine--tRNA ligase SYY-like C-terminal" evidence="13">
    <location>
        <begin position="348"/>
        <end position="431"/>
    </location>
</feature>
<evidence type="ECO:0000313" key="15">
    <source>
        <dbReference type="Proteomes" id="UP000295390"/>
    </source>
</evidence>
<evidence type="ECO:0000256" key="12">
    <source>
        <dbReference type="PROSITE-ProRule" id="PRU00182"/>
    </source>
</evidence>
<evidence type="ECO:0000256" key="1">
    <source>
        <dbReference type="ARBA" id="ARBA00004496"/>
    </source>
</evidence>
<name>A0A4R6TGC2_9FLAO</name>
<dbReference type="PANTHER" id="PTHR11766:SF0">
    <property type="entry name" value="TYROSINE--TRNA LIGASE, MITOCHONDRIAL"/>
    <property type="match status" value="1"/>
</dbReference>
<dbReference type="InterPro" id="IPR054608">
    <property type="entry name" value="SYY-like_C"/>
</dbReference>
<keyword evidence="5 11" id="KW-0067">ATP-binding</keyword>
<evidence type="ECO:0000256" key="11">
    <source>
        <dbReference type="HAMAP-Rule" id="MF_02006"/>
    </source>
</evidence>
<dbReference type="Proteomes" id="UP000295390">
    <property type="component" value="Unassembled WGS sequence"/>
</dbReference>
<feature type="binding site" evidence="11">
    <location>
        <position position="178"/>
    </location>
    <ligand>
        <name>L-tyrosine</name>
        <dbReference type="ChEBI" id="CHEBI:58315"/>
    </ligand>
</feature>
<dbReference type="EC" id="6.1.1.1" evidence="11"/>
<dbReference type="Pfam" id="PF00579">
    <property type="entry name" value="tRNA-synt_1b"/>
    <property type="match status" value="1"/>
</dbReference>
<dbReference type="GO" id="GO:0003723">
    <property type="term" value="F:RNA binding"/>
    <property type="evidence" value="ECO:0007669"/>
    <property type="project" value="UniProtKB-KW"/>
</dbReference>
<feature type="binding site" evidence="11">
    <location>
        <position position="174"/>
    </location>
    <ligand>
        <name>L-tyrosine</name>
        <dbReference type="ChEBI" id="CHEBI:58315"/>
    </ligand>
</feature>
<feature type="short sequence motif" description="'KMSKS' region" evidence="11">
    <location>
        <begin position="237"/>
        <end position="241"/>
    </location>
</feature>
<dbReference type="GO" id="GO:0004831">
    <property type="term" value="F:tyrosine-tRNA ligase activity"/>
    <property type="evidence" value="ECO:0007669"/>
    <property type="project" value="UniProtKB-UniRule"/>
</dbReference>
<keyword evidence="8 11" id="KW-0030">Aminoacyl-tRNA synthetase</keyword>
<evidence type="ECO:0000256" key="6">
    <source>
        <dbReference type="ARBA" id="ARBA00022884"/>
    </source>
</evidence>
<reference evidence="14 15" key="1">
    <citation type="submission" date="2019-03" db="EMBL/GenBank/DDBJ databases">
        <title>Genomic Encyclopedia of Type Strains, Phase III (KMG-III): the genomes of soil and plant-associated and newly described type strains.</title>
        <authorList>
            <person name="Whitman W."/>
        </authorList>
    </citation>
    <scope>NUCLEOTIDE SEQUENCE [LARGE SCALE GENOMIC DNA]</scope>
    <source>
        <strain evidence="14 15">CECT 8283</strain>
    </source>
</reference>
<keyword evidence="2 11" id="KW-0963">Cytoplasm</keyword>
<dbReference type="InterPro" id="IPR036986">
    <property type="entry name" value="S4_RNA-bd_sf"/>
</dbReference>
<keyword evidence="3 11" id="KW-0436">Ligase</keyword>
<sequence>MTKNLVEELRWRGMIHDIMPGTEEQLQKEMTTAYIGFDPTSDSLHIGSLVPIILLVHIEKAGHQPIALVGGATGMIGDPSGKSDERNLLNEETLANNVAGIKRTLGRFLNFDNGKENSPLLVNNYDWMKDFSFIEFARDVGKRITVNYMMAKDSVKKRITGEAGGGMSFTEFTYQLIQGYDFYHLYKTFNCKLQMGGSDQWGNITTGTELVRRMTPGEEAKAFAATCPLITKADGSKFGKSEGGNVWLDADKTSVYKFYQFWLNTSDEDAEKYIKIFTFLDKETIEALITEHKEAPHQRILQKKLAEEVTTFVHSKEELDKAIVASNILFGKSTAEDLKSLDEQTFLDVFDGVPQAEVSSEDVNEGLDMIAALSAKTGFLKSNGDARRALKENSISVNKEKISEDFVITSKDLIANKYVLLQRGKKNYFLLKVQ</sequence>
<dbReference type="InterPro" id="IPR002305">
    <property type="entry name" value="aa-tRNA-synth_Ic"/>
</dbReference>
<dbReference type="GO" id="GO:0042803">
    <property type="term" value="F:protein homodimerization activity"/>
    <property type="evidence" value="ECO:0007669"/>
    <property type="project" value="UniProtKB-ARBA"/>
</dbReference>
<comment type="catalytic activity">
    <reaction evidence="9 11">
        <text>tRNA(Tyr) + L-tyrosine + ATP = L-tyrosyl-tRNA(Tyr) + AMP + diphosphate + H(+)</text>
        <dbReference type="Rhea" id="RHEA:10220"/>
        <dbReference type="Rhea" id="RHEA-COMP:9706"/>
        <dbReference type="Rhea" id="RHEA-COMP:9707"/>
        <dbReference type="ChEBI" id="CHEBI:15378"/>
        <dbReference type="ChEBI" id="CHEBI:30616"/>
        <dbReference type="ChEBI" id="CHEBI:33019"/>
        <dbReference type="ChEBI" id="CHEBI:58315"/>
        <dbReference type="ChEBI" id="CHEBI:78442"/>
        <dbReference type="ChEBI" id="CHEBI:78536"/>
        <dbReference type="ChEBI" id="CHEBI:456215"/>
        <dbReference type="EC" id="6.1.1.1"/>
    </reaction>
</comment>
<keyword evidence="7 11" id="KW-0648">Protein biosynthesis</keyword>
<dbReference type="PANTHER" id="PTHR11766">
    <property type="entry name" value="TYROSYL-TRNA SYNTHETASE"/>
    <property type="match status" value="1"/>
</dbReference>
<dbReference type="PROSITE" id="PS50889">
    <property type="entry name" value="S4"/>
    <property type="match status" value="1"/>
</dbReference>
<dbReference type="HAMAP" id="MF_02006">
    <property type="entry name" value="Tyr_tRNA_synth_type1"/>
    <property type="match status" value="1"/>
</dbReference>
<keyword evidence="4 11" id="KW-0547">Nucleotide-binding</keyword>
<dbReference type="EMBL" id="SNYH01000002">
    <property type="protein sequence ID" value="TDQ28893.1"/>
    <property type="molecule type" value="Genomic_DNA"/>
</dbReference>
<dbReference type="CDD" id="cd00805">
    <property type="entry name" value="TyrRS_core"/>
    <property type="match status" value="1"/>
</dbReference>
<evidence type="ECO:0000256" key="2">
    <source>
        <dbReference type="ARBA" id="ARBA00022490"/>
    </source>
</evidence>
<dbReference type="Gene3D" id="3.10.290.10">
    <property type="entry name" value="RNA-binding S4 domain"/>
    <property type="match status" value="1"/>
</dbReference>
<dbReference type="Gene3D" id="3.40.50.620">
    <property type="entry name" value="HUPs"/>
    <property type="match status" value="1"/>
</dbReference>
<dbReference type="Gene3D" id="1.10.240.10">
    <property type="entry name" value="Tyrosyl-Transfer RNA Synthetase"/>
    <property type="match status" value="1"/>
</dbReference>
<evidence type="ECO:0000259" key="13">
    <source>
        <dbReference type="Pfam" id="PF22421"/>
    </source>
</evidence>
<dbReference type="InterPro" id="IPR002307">
    <property type="entry name" value="Tyr-tRNA-ligase"/>
</dbReference>
<dbReference type="AlphaFoldDB" id="A0A4R6TGC2"/>
<evidence type="ECO:0000256" key="5">
    <source>
        <dbReference type="ARBA" id="ARBA00022840"/>
    </source>
</evidence>
<dbReference type="SUPFAM" id="SSF52374">
    <property type="entry name" value="Nucleotidylyl transferase"/>
    <property type="match status" value="1"/>
</dbReference>
<dbReference type="GO" id="GO:0005524">
    <property type="term" value="F:ATP binding"/>
    <property type="evidence" value="ECO:0007669"/>
    <property type="project" value="UniProtKB-UniRule"/>
</dbReference>
<proteinExistence type="inferred from homology"/>
<organism evidence="14 15">
    <name type="scientific">Tenacibaculum caenipelagi</name>
    <dbReference type="NCBI Taxonomy" id="1325435"/>
    <lineage>
        <taxon>Bacteria</taxon>
        <taxon>Pseudomonadati</taxon>
        <taxon>Bacteroidota</taxon>
        <taxon>Flavobacteriia</taxon>
        <taxon>Flavobacteriales</taxon>
        <taxon>Flavobacteriaceae</taxon>
        <taxon>Tenacibaculum</taxon>
    </lineage>
</organism>
<evidence type="ECO:0000256" key="4">
    <source>
        <dbReference type="ARBA" id="ARBA00022741"/>
    </source>
</evidence>
<evidence type="ECO:0000256" key="10">
    <source>
        <dbReference type="ARBA" id="ARBA00060965"/>
    </source>
</evidence>
<feature type="binding site" evidence="11">
    <location>
        <position position="34"/>
    </location>
    <ligand>
        <name>L-tyrosine</name>
        <dbReference type="ChEBI" id="CHEBI:58315"/>
    </ligand>
</feature>
<comment type="subcellular location">
    <subcellularLocation>
        <location evidence="1 11">Cytoplasm</location>
    </subcellularLocation>
</comment>
<comment type="subunit">
    <text evidence="11">Homodimer.</text>
</comment>
<evidence type="ECO:0000313" key="14">
    <source>
        <dbReference type="EMBL" id="TDQ28893.1"/>
    </source>
</evidence>
<feature type="short sequence motif" description="'HIGH' region" evidence="11">
    <location>
        <begin position="39"/>
        <end position="48"/>
    </location>
</feature>
<dbReference type="OrthoDB" id="9804243at2"/>
<evidence type="ECO:0000256" key="8">
    <source>
        <dbReference type="ARBA" id="ARBA00023146"/>
    </source>
</evidence>
<evidence type="ECO:0000256" key="3">
    <source>
        <dbReference type="ARBA" id="ARBA00022598"/>
    </source>
</evidence>
<dbReference type="SUPFAM" id="SSF55174">
    <property type="entry name" value="Alpha-L RNA-binding motif"/>
    <property type="match status" value="1"/>
</dbReference>
<dbReference type="InterPro" id="IPR014729">
    <property type="entry name" value="Rossmann-like_a/b/a_fold"/>
</dbReference>
<dbReference type="InterPro" id="IPR024107">
    <property type="entry name" value="Tyr-tRNA-ligase_bac_1"/>
</dbReference>
<gene>
    <name evidence="11" type="primary">tyrS</name>
    <name evidence="14" type="ORF">DFQ07_1274</name>
</gene>
<dbReference type="FunFam" id="3.40.50.620:FF:000008">
    <property type="entry name" value="Tyrosine--tRNA ligase"/>
    <property type="match status" value="1"/>
</dbReference>
<comment type="similarity">
    <text evidence="10 11">Belongs to the class-I aminoacyl-tRNA synthetase family. TyrS type 1 subfamily.</text>
</comment>
<comment type="caution">
    <text evidence="14">The sequence shown here is derived from an EMBL/GenBank/DDBJ whole genome shotgun (WGS) entry which is preliminary data.</text>
</comment>
<dbReference type="NCBIfam" id="TIGR00234">
    <property type="entry name" value="tyrS"/>
    <property type="match status" value="1"/>
</dbReference>
<keyword evidence="15" id="KW-1185">Reference proteome</keyword>
<dbReference type="GO" id="GO:0005829">
    <property type="term" value="C:cytosol"/>
    <property type="evidence" value="ECO:0007669"/>
    <property type="project" value="TreeGrafter"/>
</dbReference>
<dbReference type="RefSeq" id="WP_133535394.1">
    <property type="nucleotide sequence ID" value="NZ_SNYH01000002.1"/>
</dbReference>
<dbReference type="GO" id="GO:0006437">
    <property type="term" value="P:tyrosyl-tRNA aminoacylation"/>
    <property type="evidence" value="ECO:0007669"/>
    <property type="project" value="UniProtKB-UniRule"/>
</dbReference>
<feature type="binding site" evidence="11">
    <location>
        <position position="240"/>
    </location>
    <ligand>
        <name>ATP</name>
        <dbReference type="ChEBI" id="CHEBI:30616"/>
    </ligand>
</feature>
<comment type="function">
    <text evidence="11">Catalyzes the attachment of tyrosine to tRNA(Tyr) in a two-step reaction: tyrosine is first activated by ATP to form Tyr-AMP and then transferred to the acceptor end of tRNA(Tyr).</text>
</comment>
<dbReference type="PRINTS" id="PR01040">
    <property type="entry name" value="TRNASYNTHTYR"/>
</dbReference>
<protein>
    <recommendedName>
        <fullName evidence="11">Tyrosine--tRNA ligase</fullName>
        <ecNumber evidence="11">6.1.1.1</ecNumber>
    </recommendedName>
    <alternativeName>
        <fullName evidence="11">Tyrosyl-tRNA synthetase</fullName>
        <shortName evidence="11">TyrRS</shortName>
    </alternativeName>
</protein>
<keyword evidence="6 12" id="KW-0694">RNA-binding</keyword>
<accession>A0A4R6TGC2</accession>
<evidence type="ECO:0000256" key="7">
    <source>
        <dbReference type="ARBA" id="ARBA00022917"/>
    </source>
</evidence>
<evidence type="ECO:0000256" key="9">
    <source>
        <dbReference type="ARBA" id="ARBA00048248"/>
    </source>
</evidence>
<dbReference type="FunFam" id="1.10.240.10:FF:000001">
    <property type="entry name" value="Tyrosine--tRNA ligase"/>
    <property type="match status" value="1"/>
</dbReference>
<dbReference type="Pfam" id="PF22421">
    <property type="entry name" value="SYY_C-terminal"/>
    <property type="match status" value="1"/>
</dbReference>